<evidence type="ECO:0000313" key="4">
    <source>
        <dbReference type="Proteomes" id="UP000175829"/>
    </source>
</evidence>
<accession>A0A1E7KDF1</accession>
<evidence type="ECO:0000259" key="2">
    <source>
        <dbReference type="Pfam" id="PF14016"/>
    </source>
</evidence>
<feature type="chain" id="PRO_5038916397" description="DUF4232 domain-containing protein" evidence="1">
    <location>
        <begin position="31"/>
        <end position="189"/>
    </location>
</feature>
<dbReference type="Proteomes" id="UP000175829">
    <property type="component" value="Unassembled WGS sequence"/>
</dbReference>
<dbReference type="RefSeq" id="WP_069990495.1">
    <property type="nucleotide sequence ID" value="NZ_LJGV01000021.1"/>
</dbReference>
<organism evidence="3 4">
    <name type="scientific">Streptomyces qinglanensis</name>
    <dbReference type="NCBI Taxonomy" id="943816"/>
    <lineage>
        <taxon>Bacteria</taxon>
        <taxon>Bacillati</taxon>
        <taxon>Actinomycetota</taxon>
        <taxon>Actinomycetes</taxon>
        <taxon>Kitasatosporales</taxon>
        <taxon>Streptomycetaceae</taxon>
        <taxon>Streptomyces</taxon>
    </lineage>
</organism>
<dbReference type="InterPro" id="IPR025326">
    <property type="entry name" value="DUF4232"/>
</dbReference>
<protein>
    <recommendedName>
        <fullName evidence="2">DUF4232 domain-containing protein</fullName>
    </recommendedName>
</protein>
<reference evidence="3 4" key="1">
    <citation type="journal article" date="2016" name="Front. Microbiol.">
        <title>Comparative Genomics Analysis of Streptomyces Species Reveals Their Adaptation to the Marine Environment and Their Diversity at the Genomic Level.</title>
        <authorList>
            <person name="Tian X."/>
            <person name="Zhang Z."/>
            <person name="Yang T."/>
            <person name="Chen M."/>
            <person name="Li J."/>
            <person name="Chen F."/>
            <person name="Yang J."/>
            <person name="Li W."/>
            <person name="Zhang B."/>
            <person name="Zhang Z."/>
            <person name="Wu J."/>
            <person name="Zhang C."/>
            <person name="Long L."/>
            <person name="Xiao J."/>
        </authorList>
    </citation>
    <scope>NUCLEOTIDE SEQUENCE [LARGE SCALE GENOMIC DNA]</scope>
    <source>
        <strain evidence="3 4">SCSIO M10379</strain>
    </source>
</reference>
<sequence length="189" mass="18857">MLSRLSFRSSRLALAVVGAAVLAASGAATASAAAAPDAGARAGAGQQAGQQDGWGQACGTDDLDFTVSTETQAGGYYLVTAKAKPGITCYLEGTIPSASFGSAADTHASPAEQAVTDTVELSGSTAAYAGISPKSANSNGGREFGQLILAVAGDETHPVGFQLPETVEVDRPITTNWHADPADAVPFAA</sequence>
<feature type="signal peptide" evidence="1">
    <location>
        <begin position="1"/>
        <end position="30"/>
    </location>
</feature>
<dbReference type="PATRIC" id="fig|943816.4.peg.5338"/>
<dbReference type="AlphaFoldDB" id="A0A1E7KDF1"/>
<name>A0A1E7KDF1_9ACTN</name>
<comment type="caution">
    <text evidence="3">The sequence shown here is derived from an EMBL/GenBank/DDBJ whole genome shotgun (WGS) entry which is preliminary data.</text>
</comment>
<gene>
    <name evidence="3" type="ORF">AN217_01280</name>
</gene>
<evidence type="ECO:0000313" key="3">
    <source>
        <dbReference type="EMBL" id="OEV01951.1"/>
    </source>
</evidence>
<proteinExistence type="predicted"/>
<dbReference type="EMBL" id="LJGV01000021">
    <property type="protein sequence ID" value="OEV01951.1"/>
    <property type="molecule type" value="Genomic_DNA"/>
</dbReference>
<keyword evidence="1" id="KW-0732">Signal</keyword>
<dbReference type="Pfam" id="PF14016">
    <property type="entry name" value="DUF4232"/>
    <property type="match status" value="1"/>
</dbReference>
<evidence type="ECO:0000256" key="1">
    <source>
        <dbReference type="SAM" id="SignalP"/>
    </source>
</evidence>
<feature type="domain" description="DUF4232" evidence="2">
    <location>
        <begin position="58"/>
        <end position="177"/>
    </location>
</feature>